<evidence type="ECO:0000256" key="3">
    <source>
        <dbReference type="ARBA" id="ARBA00022630"/>
    </source>
</evidence>
<evidence type="ECO:0000256" key="4">
    <source>
        <dbReference type="ARBA" id="ARBA00022827"/>
    </source>
</evidence>
<dbReference type="Pfam" id="PF04205">
    <property type="entry name" value="FMN_bind"/>
    <property type="match status" value="1"/>
</dbReference>
<dbReference type="PANTHER" id="PTHR43400">
    <property type="entry name" value="FUMARATE REDUCTASE"/>
    <property type="match status" value="1"/>
</dbReference>
<dbReference type="InterPro" id="IPR027477">
    <property type="entry name" value="Succ_DH/fumarate_Rdtase_cat_sf"/>
</dbReference>
<dbReference type="PANTHER" id="PTHR43400:SF10">
    <property type="entry name" value="3-OXOSTEROID 1-DEHYDROGENASE"/>
    <property type="match status" value="1"/>
</dbReference>
<dbReference type="Gene3D" id="3.90.700.10">
    <property type="entry name" value="Succinate dehydrogenase/fumarate reductase flavoprotein, catalytic domain"/>
    <property type="match status" value="1"/>
</dbReference>
<dbReference type="InterPro" id="IPR007329">
    <property type="entry name" value="FMN-bd"/>
</dbReference>
<dbReference type="Gene3D" id="3.90.1010.20">
    <property type="match status" value="1"/>
</dbReference>
<dbReference type="SMART" id="SM00900">
    <property type="entry name" value="FMN_bind"/>
    <property type="match status" value="1"/>
</dbReference>
<evidence type="ECO:0000256" key="1">
    <source>
        <dbReference type="ARBA" id="ARBA00001917"/>
    </source>
</evidence>
<dbReference type="EMBL" id="AVQI01000030">
    <property type="protein sequence ID" value="ERK03789.1"/>
    <property type="molecule type" value="Genomic_DNA"/>
</dbReference>
<evidence type="ECO:0000259" key="6">
    <source>
        <dbReference type="SMART" id="SM00900"/>
    </source>
</evidence>
<dbReference type="Proteomes" id="UP000016646">
    <property type="component" value="Unassembled WGS sequence"/>
</dbReference>
<evidence type="ECO:0000256" key="2">
    <source>
        <dbReference type="ARBA" id="ARBA00001974"/>
    </source>
</evidence>
<name>A0ABP2YMD3_TRESO</name>
<proteinExistence type="predicted"/>
<dbReference type="Gene3D" id="3.50.50.60">
    <property type="entry name" value="FAD/NAD(P)-binding domain"/>
    <property type="match status" value="1"/>
</dbReference>
<reference evidence="7 8" key="1">
    <citation type="submission" date="2013-08" db="EMBL/GenBank/DDBJ databases">
        <authorList>
            <person name="Durkin A.S."/>
            <person name="Haft D.R."/>
            <person name="McCorrison J."/>
            <person name="Torralba M."/>
            <person name="Gillis M."/>
            <person name="Haft D.H."/>
            <person name="Methe B."/>
            <person name="Sutton G."/>
            <person name="Nelson K.E."/>
        </authorList>
    </citation>
    <scope>NUCLEOTIDE SEQUENCE [LARGE SCALE GENOMIC DNA]</scope>
    <source>
        <strain evidence="7 8">ATCC 35536</strain>
    </source>
</reference>
<dbReference type="PRINTS" id="PR00368">
    <property type="entry name" value="FADPNR"/>
</dbReference>
<keyword evidence="3" id="KW-0285">Flavoprotein</keyword>
<evidence type="ECO:0000256" key="5">
    <source>
        <dbReference type="ARBA" id="ARBA00023002"/>
    </source>
</evidence>
<comment type="cofactor">
    <cofactor evidence="1">
        <name>FMN</name>
        <dbReference type="ChEBI" id="CHEBI:58210"/>
    </cofactor>
</comment>
<protein>
    <submittedName>
        <fullName evidence="7">FAD binding domain protein</fullName>
    </submittedName>
</protein>
<evidence type="ECO:0000313" key="8">
    <source>
        <dbReference type="Proteomes" id="UP000016646"/>
    </source>
</evidence>
<dbReference type="InterPro" id="IPR003953">
    <property type="entry name" value="FAD-dep_OxRdtase_2_FAD-bd"/>
</dbReference>
<dbReference type="SUPFAM" id="SSF51905">
    <property type="entry name" value="FAD/NAD(P)-binding domain"/>
    <property type="match status" value="1"/>
</dbReference>
<comment type="caution">
    <text evidence="7">The sequence shown here is derived from an EMBL/GenBank/DDBJ whole genome shotgun (WGS) entry which is preliminary data.</text>
</comment>
<feature type="domain" description="FMN-binding" evidence="6">
    <location>
        <begin position="50"/>
        <end position="124"/>
    </location>
</feature>
<comment type="cofactor">
    <cofactor evidence="2">
        <name>FAD</name>
        <dbReference type="ChEBI" id="CHEBI:57692"/>
    </cofactor>
</comment>
<keyword evidence="5" id="KW-0560">Oxidoreductase</keyword>
<dbReference type="InterPro" id="IPR036188">
    <property type="entry name" value="FAD/NAD-bd_sf"/>
</dbReference>
<sequence length="581" mass="61977">MTFPAKVFIGVFMKKIVTVFFAAFLVFSGCAGKSGVNKKLNGTFRGSAQGMRAPIVVDVTLEKGEIKAVTVVQNEDSPVISDAAVNSIPQRICAQQNIEVDTVSGATITSFAIKAAVANALTEAGAVLDPYKKGSDAVKKEEKKTAEDFDVVIVGGGLAGVSAAIEFARNSNLSVVVLEKEAYTGGSARVCGGGMWVVNSEMNKKVKLDSTKEELIAFYEKRSKGAPLNKKLIANIYDKSAYIFDYFLKGGLPVSEERWYLAHPDSKLPVLESRYEGRYAWKLGESQMFDAVGKIAEGLGVKIRLNSKVTELVTENGAVTGVKVEDETSKYTLNAKKVILATGGFSRNPELVKKYAPDYTKAIPFTCAGSTGDGFMLTENLGVQIVGNGMMGIRGTTASYGYYGRIGNLVFSAKAVVNKEGKDFGLKKAFYADGLKLILDQTDSMGISIYDETNAKLADRLEEAVAAGVAKKFDTLEALASSYGIDEAEFKRTAEANDIKNGPFYGIVTNPVLIGSIPGIKVDENCRVLDVQNQAIKNLFACGELIFGNVFSGAYVSSGSGVGISAYTGAIAADAVIDELK</sequence>
<dbReference type="Pfam" id="PF00890">
    <property type="entry name" value="FAD_binding_2"/>
    <property type="match status" value="1"/>
</dbReference>
<evidence type="ECO:0000313" key="7">
    <source>
        <dbReference type="EMBL" id="ERK03789.1"/>
    </source>
</evidence>
<gene>
    <name evidence="7" type="ORF">HMPREF0860_1971</name>
</gene>
<accession>A0ABP2YMD3</accession>
<keyword evidence="4" id="KW-0274">FAD</keyword>
<dbReference type="PROSITE" id="PS51257">
    <property type="entry name" value="PROKAR_LIPOPROTEIN"/>
    <property type="match status" value="1"/>
</dbReference>
<dbReference type="SUPFAM" id="SSF56425">
    <property type="entry name" value="Succinate dehydrogenase/fumarate reductase flavoprotein, catalytic domain"/>
    <property type="match status" value="1"/>
</dbReference>
<organism evidence="7 8">
    <name type="scientific">Treponema socranskii subsp. socranskii VPI DR56BR1116 = ATCC 35536</name>
    <dbReference type="NCBI Taxonomy" id="1125725"/>
    <lineage>
        <taxon>Bacteria</taxon>
        <taxon>Pseudomonadati</taxon>
        <taxon>Spirochaetota</taxon>
        <taxon>Spirochaetia</taxon>
        <taxon>Spirochaetales</taxon>
        <taxon>Treponemataceae</taxon>
        <taxon>Treponema</taxon>
    </lineage>
</organism>
<dbReference type="InterPro" id="IPR050315">
    <property type="entry name" value="FAD-oxidoreductase_2"/>
</dbReference>
<keyword evidence="8" id="KW-1185">Reference proteome</keyword>